<dbReference type="GO" id="GO:0004659">
    <property type="term" value="F:prenyltransferase activity"/>
    <property type="evidence" value="ECO:0007669"/>
    <property type="project" value="InterPro"/>
</dbReference>
<dbReference type="Proteomes" id="UP000589516">
    <property type="component" value="Unassembled WGS sequence"/>
</dbReference>
<dbReference type="EMBL" id="DUAV01000034">
    <property type="protein sequence ID" value="HIG63948.1"/>
    <property type="molecule type" value="Genomic_DNA"/>
</dbReference>
<dbReference type="Gene3D" id="1.10.600.10">
    <property type="entry name" value="Farnesyl Diphosphate Synthase"/>
    <property type="match status" value="1"/>
</dbReference>
<evidence type="ECO:0000256" key="5">
    <source>
        <dbReference type="ARBA" id="ARBA00023229"/>
    </source>
</evidence>
<dbReference type="SFLD" id="SFLDG01017">
    <property type="entry name" value="Polyprenyl_Transferase_Like"/>
    <property type="match status" value="1"/>
</dbReference>
<keyword evidence="3" id="KW-0479">Metal-binding</keyword>
<dbReference type="GO" id="GO:0046872">
    <property type="term" value="F:metal ion binding"/>
    <property type="evidence" value="ECO:0007669"/>
    <property type="project" value="UniProtKB-KW"/>
</dbReference>
<evidence type="ECO:0000256" key="6">
    <source>
        <dbReference type="RuleBase" id="RU004466"/>
    </source>
</evidence>
<dbReference type="InterPro" id="IPR000092">
    <property type="entry name" value="Polyprenyl_synt"/>
</dbReference>
<comment type="similarity">
    <text evidence="6">Belongs to the FPP/GGPP synthase family.</text>
</comment>
<dbReference type="SUPFAM" id="SSF48576">
    <property type="entry name" value="Terpenoid synthases"/>
    <property type="match status" value="1"/>
</dbReference>
<dbReference type="AlphaFoldDB" id="A0A7C8DG30"/>
<keyword evidence="5" id="KW-0414">Isoprene biosynthesis</keyword>
<name>A0A7C8DG30_9ARCH</name>
<evidence type="ECO:0000313" key="7">
    <source>
        <dbReference type="EMBL" id="HIG63948.1"/>
    </source>
</evidence>
<dbReference type="PANTHER" id="PTHR43281:SF1">
    <property type="entry name" value="FARNESYL DIPHOSPHATE SYNTHASE"/>
    <property type="match status" value="1"/>
</dbReference>
<accession>A0A7C8DG30</accession>
<dbReference type="InterPro" id="IPR033749">
    <property type="entry name" value="Polyprenyl_synt_CS"/>
</dbReference>
<proteinExistence type="inferred from homology"/>
<evidence type="ECO:0000256" key="3">
    <source>
        <dbReference type="ARBA" id="ARBA00022723"/>
    </source>
</evidence>
<dbReference type="Pfam" id="PF00348">
    <property type="entry name" value="polyprenyl_synt"/>
    <property type="match status" value="1"/>
</dbReference>
<comment type="cofactor">
    <cofactor evidence="1">
        <name>Mg(2+)</name>
        <dbReference type="ChEBI" id="CHEBI:18420"/>
    </cofactor>
</comment>
<gene>
    <name evidence="7" type="ORF">EYQ16_05490</name>
</gene>
<evidence type="ECO:0000256" key="2">
    <source>
        <dbReference type="ARBA" id="ARBA00022679"/>
    </source>
</evidence>
<protein>
    <submittedName>
        <fullName evidence="7">Polyprenyl synthetase family protein</fullName>
    </submittedName>
</protein>
<evidence type="ECO:0000256" key="1">
    <source>
        <dbReference type="ARBA" id="ARBA00001946"/>
    </source>
</evidence>
<keyword evidence="4" id="KW-0460">Magnesium</keyword>
<dbReference type="GO" id="GO:0008299">
    <property type="term" value="P:isoprenoid biosynthetic process"/>
    <property type="evidence" value="ECO:0007669"/>
    <property type="project" value="UniProtKB-KW"/>
</dbReference>
<comment type="caution">
    <text evidence="7">The sequence shown here is derived from an EMBL/GenBank/DDBJ whole genome shotgun (WGS) entry which is preliminary data.</text>
</comment>
<reference evidence="8" key="1">
    <citation type="journal article" date="2019" name="bioRxiv">
        <title>Genome diversification in globally distributed novel marine Proteobacteria is linked to environmental adaptation.</title>
        <authorList>
            <person name="Zhou Z."/>
            <person name="Tran P.Q."/>
            <person name="Kieft K."/>
            <person name="Anantharaman K."/>
        </authorList>
    </citation>
    <scope>NUCLEOTIDE SEQUENCE [LARGE SCALE GENOMIC DNA]</scope>
</reference>
<dbReference type="CDD" id="cd00685">
    <property type="entry name" value="Trans_IPPS_HT"/>
    <property type="match status" value="1"/>
</dbReference>
<evidence type="ECO:0000313" key="8">
    <source>
        <dbReference type="Proteomes" id="UP000589516"/>
    </source>
</evidence>
<dbReference type="PROSITE" id="PS00444">
    <property type="entry name" value="POLYPRENYL_SYNTHASE_2"/>
    <property type="match status" value="1"/>
</dbReference>
<organism evidence="7 8">
    <name type="scientific">Marine Group III euryarchaeote</name>
    <dbReference type="NCBI Taxonomy" id="2173149"/>
    <lineage>
        <taxon>Archaea</taxon>
        <taxon>Methanobacteriati</taxon>
        <taxon>Thermoplasmatota</taxon>
        <taxon>Thermoplasmata</taxon>
        <taxon>Candidatus Thermoprofundales</taxon>
    </lineage>
</organism>
<keyword evidence="2 6" id="KW-0808">Transferase</keyword>
<dbReference type="InterPro" id="IPR008949">
    <property type="entry name" value="Isoprenoid_synthase_dom_sf"/>
</dbReference>
<dbReference type="PANTHER" id="PTHR43281">
    <property type="entry name" value="FARNESYL DIPHOSPHATE SYNTHASE"/>
    <property type="match status" value="1"/>
</dbReference>
<sequence>MELKATLAARAAPVEAALREYLRVRPPENLYRAMAHIPLAGGKRLRPVMALLACELVGGDSVKAVPYAVALETVHNFTLVHDDVMDEDDLRHGVASAHAEFGVAAAINAGDALFAYAFEMVTDSDCSDALRAELVRHLAITVREIGEGQQMDLDFEERETVAPAEYLEMVRLKTSILFGSAAFGGARIGGADAREALELRQMAIEVGLGFQIWDDYLDATAPAETLGKPSGSDIRQGKRTLLVIEALDRAAPDDRARLTAILDGGDNSDGDVAEAVAIMERSGALATCHELANSYLQGVRDTLAKYPQGEPRQLFEALLEYMVTRGH</sequence>
<evidence type="ECO:0000256" key="4">
    <source>
        <dbReference type="ARBA" id="ARBA00022842"/>
    </source>
</evidence>
<dbReference type="SFLD" id="SFLDS00005">
    <property type="entry name" value="Isoprenoid_Synthase_Type_I"/>
    <property type="match status" value="1"/>
</dbReference>